<evidence type="ECO:0000313" key="5">
    <source>
        <dbReference type="Ensembl" id="ENSLLEP00000042611.1"/>
    </source>
</evidence>
<dbReference type="Pfam" id="PF00685">
    <property type="entry name" value="Sulfotransfer_1"/>
    <property type="match status" value="1"/>
</dbReference>
<comment type="similarity">
    <text evidence="1 3">Belongs to the sulfotransferase 1 family.</text>
</comment>
<organism evidence="5 6">
    <name type="scientific">Leptobrachium leishanense</name>
    <name type="common">Leishan spiny toad</name>
    <dbReference type="NCBI Taxonomy" id="445787"/>
    <lineage>
        <taxon>Eukaryota</taxon>
        <taxon>Metazoa</taxon>
        <taxon>Chordata</taxon>
        <taxon>Craniata</taxon>
        <taxon>Vertebrata</taxon>
        <taxon>Euteleostomi</taxon>
        <taxon>Amphibia</taxon>
        <taxon>Batrachia</taxon>
        <taxon>Anura</taxon>
        <taxon>Pelobatoidea</taxon>
        <taxon>Megophryidae</taxon>
        <taxon>Leptobrachium</taxon>
    </lineage>
</organism>
<dbReference type="Ensembl" id="ENSLLET00000044315.1">
    <property type="protein sequence ID" value="ENSLLEP00000042611.1"/>
    <property type="gene ID" value="ENSLLEG00000027112.1"/>
</dbReference>
<dbReference type="SUPFAM" id="SSF52540">
    <property type="entry name" value="P-loop containing nucleoside triphosphate hydrolases"/>
    <property type="match status" value="1"/>
</dbReference>
<reference evidence="5" key="2">
    <citation type="submission" date="2025-09" db="UniProtKB">
        <authorList>
            <consortium name="Ensembl"/>
        </authorList>
    </citation>
    <scope>IDENTIFICATION</scope>
</reference>
<evidence type="ECO:0000256" key="3">
    <source>
        <dbReference type="RuleBase" id="RU361155"/>
    </source>
</evidence>
<dbReference type="Proteomes" id="UP000694569">
    <property type="component" value="Unplaced"/>
</dbReference>
<reference evidence="5" key="1">
    <citation type="submission" date="2025-08" db="UniProtKB">
        <authorList>
            <consortium name="Ensembl"/>
        </authorList>
    </citation>
    <scope>IDENTIFICATION</scope>
</reference>
<dbReference type="PANTHER" id="PTHR11783">
    <property type="entry name" value="SULFOTRANSFERASE SULT"/>
    <property type="match status" value="1"/>
</dbReference>
<evidence type="ECO:0000259" key="4">
    <source>
        <dbReference type="Pfam" id="PF00685"/>
    </source>
</evidence>
<dbReference type="AlphaFoldDB" id="A0A8C5QTF5"/>
<keyword evidence="6" id="KW-1185">Reference proteome</keyword>
<evidence type="ECO:0000256" key="1">
    <source>
        <dbReference type="ARBA" id="ARBA00005771"/>
    </source>
</evidence>
<evidence type="ECO:0000256" key="2">
    <source>
        <dbReference type="ARBA" id="ARBA00022679"/>
    </source>
</evidence>
<accession>A0A8C5QTF5</accession>
<dbReference type="EC" id="2.8.2.-" evidence="3"/>
<dbReference type="GO" id="GO:0008146">
    <property type="term" value="F:sulfotransferase activity"/>
    <property type="evidence" value="ECO:0007669"/>
    <property type="project" value="InterPro"/>
</dbReference>
<evidence type="ECO:0000313" key="6">
    <source>
        <dbReference type="Proteomes" id="UP000694569"/>
    </source>
</evidence>
<dbReference type="InterPro" id="IPR027417">
    <property type="entry name" value="P-loop_NTPase"/>
</dbReference>
<dbReference type="GeneTree" id="ENSGT00940000159084"/>
<dbReference type="InterPro" id="IPR000863">
    <property type="entry name" value="Sulfotransferase_dom"/>
</dbReference>
<sequence>MAESQTKQEKFLSEMQRVVEEASKKTPEELVFDYKGVLYPSTICSKETFQALETLEARDDDVIIVTYPKCGTNWAIQIFHEMIFHLQNKEVTIEQAMIEFGKPQKIEYLKEQPSPRVFSTHLYPDDLPKSFFEKKAKMLLILRNPKDTAVSYYHFCNTNPVLPSFASWDLFFNAYIEGKVIYGSYFDHVLDWNKHNDEENIMAVTFEDLKEDFPSELRKISDFFGLSLTDEQIALVESKTTFKSMKEKSSESHGKLGNVFFRKGEIGDWKNYFTEEQSQAGKTKKEVIKK</sequence>
<proteinExistence type="inferred from homology"/>
<protein>
    <recommendedName>
        <fullName evidence="3">Sulfotransferase</fullName>
        <ecNumber evidence="3">2.8.2.-</ecNumber>
    </recommendedName>
</protein>
<dbReference type="Gene3D" id="3.40.50.300">
    <property type="entry name" value="P-loop containing nucleotide triphosphate hydrolases"/>
    <property type="match status" value="1"/>
</dbReference>
<name>A0A8C5QTF5_9ANUR</name>
<feature type="domain" description="Sulfotransferase" evidence="4">
    <location>
        <begin position="59"/>
        <end position="279"/>
    </location>
</feature>
<keyword evidence="2 3" id="KW-0808">Transferase</keyword>